<accession>A0A0R2IQL2</accession>
<evidence type="ECO:0000313" key="3">
    <source>
        <dbReference type="EMBL" id="KRN67490.1"/>
    </source>
</evidence>
<dbReference type="OrthoDB" id="2249736at2"/>
<feature type="compositionally biased region" description="Low complexity" evidence="1">
    <location>
        <begin position="45"/>
        <end position="59"/>
    </location>
</feature>
<dbReference type="PATRIC" id="fig|319652.3.peg.29"/>
<feature type="compositionally biased region" description="Polar residues" evidence="1">
    <location>
        <begin position="65"/>
        <end position="77"/>
    </location>
</feature>
<proteinExistence type="predicted"/>
<dbReference type="STRING" id="319652.IV80_GL000029"/>
<dbReference type="Proteomes" id="UP000051568">
    <property type="component" value="Unassembled WGS sequence"/>
</dbReference>
<evidence type="ECO:0000256" key="1">
    <source>
        <dbReference type="SAM" id="MobiDB-lite"/>
    </source>
</evidence>
<gene>
    <name evidence="3" type="ORF">IV80_GL000029</name>
</gene>
<evidence type="ECO:0000256" key="2">
    <source>
        <dbReference type="SAM" id="SignalP"/>
    </source>
</evidence>
<name>A0A0R2IQL2_9LACO</name>
<reference evidence="3 4" key="1">
    <citation type="journal article" date="2015" name="Genome Announc.">
        <title>Expanding the biotechnology potential of lactobacilli through comparative genomics of 213 strains and associated genera.</title>
        <authorList>
            <person name="Sun Z."/>
            <person name="Harris H.M."/>
            <person name="McCann A."/>
            <person name="Guo C."/>
            <person name="Argimon S."/>
            <person name="Zhang W."/>
            <person name="Yang X."/>
            <person name="Jeffery I.B."/>
            <person name="Cooney J.C."/>
            <person name="Kagawa T.F."/>
            <person name="Liu W."/>
            <person name="Song Y."/>
            <person name="Salvetti E."/>
            <person name="Wrobel A."/>
            <person name="Rasinkangas P."/>
            <person name="Parkhill J."/>
            <person name="Rea M.C."/>
            <person name="O'Sullivan O."/>
            <person name="Ritari J."/>
            <person name="Douillard F.P."/>
            <person name="Paul Ross R."/>
            <person name="Yang R."/>
            <person name="Briner A.E."/>
            <person name="Felis G.E."/>
            <person name="de Vos W.M."/>
            <person name="Barrangou R."/>
            <person name="Klaenhammer T.R."/>
            <person name="Caufield P.W."/>
            <person name="Cui Y."/>
            <person name="Zhang H."/>
            <person name="O'Toole P.W."/>
        </authorList>
    </citation>
    <scope>NUCLEOTIDE SEQUENCE [LARGE SCALE GENOMIC DNA]</scope>
    <source>
        <strain evidence="3 4">DSM 17757</strain>
    </source>
</reference>
<comment type="caution">
    <text evidence="3">The sequence shown here is derived from an EMBL/GenBank/DDBJ whole genome shotgun (WGS) entry which is preliminary data.</text>
</comment>
<feature type="chain" id="PRO_5038616955" description="DUF4352 domain-containing protein" evidence="2">
    <location>
        <begin position="19"/>
        <end position="261"/>
    </location>
</feature>
<dbReference type="RefSeq" id="WP_057747754.1">
    <property type="nucleotide sequence ID" value="NZ_BJVH01000001.1"/>
</dbReference>
<feature type="region of interest" description="Disordered" evidence="1">
    <location>
        <begin position="28"/>
        <end position="77"/>
    </location>
</feature>
<protein>
    <recommendedName>
        <fullName evidence="5">DUF4352 domain-containing protein</fullName>
    </recommendedName>
</protein>
<dbReference type="PROSITE" id="PS51257">
    <property type="entry name" value="PROKAR_LIPOPROTEIN"/>
    <property type="match status" value="1"/>
</dbReference>
<sequence length="261" mass="28596">MKKLMVLFLLSSTLLAGCASEKHEAHYQDKGKTTFTNQNKDAHQKSSQARANNSSAQASAKKESTPSQAKQKSSSYKVSTKIQKNSHYVAHGNLTQPKQFSYDSFGTKVTLNKVKKADQIIISRPFEYRITQVRLLTNVAKTKKARQVVTDAFNNTNVSATYYTLQIKFTIQNKGTQQAVIGGLNYVKLSNDFAGTPLANLVDSSAGKRIGAHKTMATTAVVLVPTNLVHNLHSCTLQFASAYSPDGQELSKNSLATKLTF</sequence>
<evidence type="ECO:0008006" key="5">
    <source>
        <dbReference type="Google" id="ProtNLM"/>
    </source>
</evidence>
<dbReference type="EMBL" id="JQBR01000001">
    <property type="protein sequence ID" value="KRN67490.1"/>
    <property type="molecule type" value="Genomic_DNA"/>
</dbReference>
<keyword evidence="4" id="KW-1185">Reference proteome</keyword>
<evidence type="ECO:0000313" key="4">
    <source>
        <dbReference type="Proteomes" id="UP000051568"/>
    </source>
</evidence>
<feature type="signal peptide" evidence="2">
    <location>
        <begin position="1"/>
        <end position="18"/>
    </location>
</feature>
<organism evidence="3 4">
    <name type="scientific">Pediococcus cellicola</name>
    <dbReference type="NCBI Taxonomy" id="319652"/>
    <lineage>
        <taxon>Bacteria</taxon>
        <taxon>Bacillati</taxon>
        <taxon>Bacillota</taxon>
        <taxon>Bacilli</taxon>
        <taxon>Lactobacillales</taxon>
        <taxon>Lactobacillaceae</taxon>
        <taxon>Pediococcus</taxon>
    </lineage>
</organism>
<keyword evidence="2" id="KW-0732">Signal</keyword>
<dbReference type="AlphaFoldDB" id="A0A0R2IQL2"/>